<feature type="domain" description="Glycosyltransferase 2-like" evidence="8">
    <location>
        <begin position="699"/>
        <end position="808"/>
    </location>
</feature>
<keyword evidence="1" id="KW-0444">Lipid biosynthesis</keyword>
<dbReference type="InterPro" id="IPR001173">
    <property type="entry name" value="Glyco_trans_2-like"/>
</dbReference>
<evidence type="ECO:0000256" key="7">
    <source>
        <dbReference type="ARBA" id="ARBA00023315"/>
    </source>
</evidence>
<evidence type="ECO:0000256" key="4">
    <source>
        <dbReference type="ARBA" id="ARBA00022679"/>
    </source>
</evidence>
<dbReference type="PANTHER" id="PTHR43685:SF11">
    <property type="entry name" value="GLYCOSYLTRANSFERASE TAGX-RELATED"/>
    <property type="match status" value="1"/>
</dbReference>
<dbReference type="EC" id="2.4.-.-" evidence="9"/>
<evidence type="ECO:0000313" key="10">
    <source>
        <dbReference type="Proteomes" id="UP001239418"/>
    </source>
</evidence>
<dbReference type="EMBL" id="CP117454">
    <property type="protein sequence ID" value="WLG83406.1"/>
    <property type="molecule type" value="Genomic_DNA"/>
</dbReference>
<reference evidence="9 10" key="1">
    <citation type="submission" date="2023-02" db="EMBL/GenBank/DDBJ databases">
        <title>Evolution of Hrp T3SS in non-pathogenic Pseudomonas fluorescens.</title>
        <authorList>
            <person name="Liao K."/>
            <person name="Wei H."/>
            <person name="Gu Y."/>
        </authorList>
    </citation>
    <scope>NUCLEOTIDE SEQUENCE [LARGE SCALE GENOMIC DNA]</scope>
    <source>
        <strain evidence="9 10">FP1935</strain>
    </source>
</reference>
<dbReference type="CDD" id="cd04186">
    <property type="entry name" value="GT_2_like_c"/>
    <property type="match status" value="1"/>
</dbReference>
<keyword evidence="6" id="KW-0443">Lipid metabolism</keyword>
<evidence type="ECO:0000256" key="2">
    <source>
        <dbReference type="ARBA" id="ARBA00022519"/>
    </source>
</evidence>
<dbReference type="Gene3D" id="2.160.10.10">
    <property type="entry name" value="Hexapeptide repeat proteins"/>
    <property type="match status" value="1"/>
</dbReference>
<dbReference type="InterPro" id="IPR050834">
    <property type="entry name" value="Glycosyltransf_2"/>
</dbReference>
<keyword evidence="4 9" id="KW-0808">Transferase</keyword>
<dbReference type="Gene3D" id="3.90.550.10">
    <property type="entry name" value="Spore Coat Polysaccharide Biosynthesis Protein SpsA, Chain A"/>
    <property type="match status" value="2"/>
</dbReference>
<evidence type="ECO:0000313" key="9">
    <source>
        <dbReference type="EMBL" id="WLG83406.1"/>
    </source>
</evidence>
<dbReference type="InterPro" id="IPR011004">
    <property type="entry name" value="Trimer_LpxA-like_sf"/>
</dbReference>
<accession>A0ABY9ETW1</accession>
<feature type="domain" description="Glycosyltransferase 2-like" evidence="8">
    <location>
        <begin position="1005"/>
        <end position="1127"/>
    </location>
</feature>
<keyword evidence="7" id="KW-0012">Acyltransferase</keyword>
<evidence type="ECO:0000256" key="1">
    <source>
        <dbReference type="ARBA" id="ARBA00022516"/>
    </source>
</evidence>
<evidence type="ECO:0000259" key="8">
    <source>
        <dbReference type="Pfam" id="PF00535"/>
    </source>
</evidence>
<keyword evidence="2" id="KW-1003">Cell membrane</keyword>
<dbReference type="CDD" id="cd04647">
    <property type="entry name" value="LbH_MAT_like"/>
    <property type="match status" value="1"/>
</dbReference>
<dbReference type="PANTHER" id="PTHR43685">
    <property type="entry name" value="GLYCOSYLTRANSFERASE"/>
    <property type="match status" value="1"/>
</dbReference>
<evidence type="ECO:0000256" key="3">
    <source>
        <dbReference type="ARBA" id="ARBA00022556"/>
    </source>
</evidence>
<protein>
    <submittedName>
        <fullName evidence="9">Glycosyltransferase</fullName>
        <ecNumber evidence="9">2.4.-.-</ecNumber>
    </submittedName>
</protein>
<dbReference type="SUPFAM" id="SSF51161">
    <property type="entry name" value="Trimeric LpxA-like enzymes"/>
    <property type="match status" value="1"/>
</dbReference>
<dbReference type="GO" id="GO:0016757">
    <property type="term" value="F:glycosyltransferase activity"/>
    <property type="evidence" value="ECO:0007669"/>
    <property type="project" value="UniProtKB-KW"/>
</dbReference>
<dbReference type="InterPro" id="IPR007833">
    <property type="entry name" value="Capsule_polysaccharide_synth"/>
</dbReference>
<sequence>MLKIGNALIAETVKFYVDDTATCVIADDVQIRDNVVIECGAGGFLSISSGTVVNYGAWINGSGKVTIGANVLIAPNVSITSSTHRYDRKISIKDQGLKLAEVIIEDDVWIGANASVLAGAVVGKGVVVAANSVVKFNIEPQSIAAGSPAVRVAQRKFKKVVFYTLPLVLRGRPTLFSSIVDVYLPLANKFASEGWECIFVGSDELKNEYGVFAHQWVSPATFSCVYPNGPDVDWLSDWTAILKKEAVPYHDDFVRRMVGELDPDLVFCWNYDGSLDRICSSHTIPLIFNELGMLREPNAMGYYSDPQGVNARSTFRTEFAAYLEKVQTYDNSECVDRLKALEDRYKYQGGVREPNALVLLQVQDDSNVIMGSPYSSMAEYVQHVSDVISESGLKIIVKPHPLDSIPPLPEHVFVAGKEDNISDLIAAADVVFTLNSSAGFEAALAGKPVYVLGLAPYSGLGLTIDVREPADLMSVWQAHQTDSVCSSALRASILDFAETQYFLSAAKFCEPSAHLARLGHATSESGFERNRFDPDLESYRQQSYISWLESKNKEINADLALLNEELFQVKGQLFEVEAQLDALQATGSKFGNSEEKNSFLKGEVFSMGHSIMSFVKRCLAGLRRLVSSPKAVLRPLYQKFPFLASIRVRIGLYSKSLRAKLLSVIYSKDNIKAIQVITDRRFSHVLVAPTASAQPVVDVSIVTYNSVKWVDGFFESLKSQSYPLGKLNLYFIDNGSSDSTVEALERWKVTLGAELAGFEVLRGDNVGFGAGHDRAIGQGNAEYFLVSNIDITFADNSIERIISSALSKGQENVASWELRQAPYEHPKYYDPVTLETNWSSHACILIRRSAYVKVGGYESQIFMYGEDVELSYRFRSYGYHLKYCPSAVVYHYTYEHENHVKPIQYAGSTLANAYIRLRYGRLTDKWGGVVLQLLLFMRPQAYPGSRRDLMRNFAQLTKKASYFLGGKGPDKDAYFPFRGFDYEMIRDGAFWRVGEPFIEQPLVTIVTRTYQKRDEFLRQSIMSVFNQTYRNIELIVVEDGGSTMKALVSEMQSTEGRNVSFYGLEKVGRSVTGNYGLEVAKGKYCMFLDDDDLLFSDHVEVLVAALLKNDTAVAAYSLAMEVGTVTDGTNGRYTEVSHETHDSFKHEYDYDVLLDHNFIPIQSLLFKRDLYLKRGGFETDMSNLEDWNLWLRYGYENEFCYVPKTTSLFRTPADPKVRLSRHKQLHEAYFVAKNRAVKSCEGYV</sequence>
<keyword evidence="9" id="KW-0328">Glycosyltransferase</keyword>
<dbReference type="SUPFAM" id="SSF53448">
    <property type="entry name" value="Nucleotide-diphospho-sugar transferases"/>
    <property type="match status" value="2"/>
</dbReference>
<proteinExistence type="predicted"/>
<keyword evidence="3" id="KW-0441">Lipid A biosynthesis</keyword>
<dbReference type="Pfam" id="PF00132">
    <property type="entry name" value="Hexapep"/>
    <property type="match status" value="1"/>
</dbReference>
<dbReference type="Pfam" id="PF05159">
    <property type="entry name" value="Capsule_synth"/>
    <property type="match status" value="1"/>
</dbReference>
<dbReference type="Gene3D" id="3.40.50.12580">
    <property type="match status" value="1"/>
</dbReference>
<dbReference type="PROSITE" id="PS00101">
    <property type="entry name" value="HEXAPEP_TRANSFERASES"/>
    <property type="match status" value="1"/>
</dbReference>
<dbReference type="InterPro" id="IPR043148">
    <property type="entry name" value="TagF_C"/>
</dbReference>
<evidence type="ECO:0000256" key="6">
    <source>
        <dbReference type="ARBA" id="ARBA00023098"/>
    </source>
</evidence>
<gene>
    <name evidence="9" type="ORF">PSH97_20145</name>
</gene>
<dbReference type="InterPro" id="IPR018357">
    <property type="entry name" value="Hexapep_transf_CS"/>
</dbReference>
<dbReference type="InterPro" id="IPR001451">
    <property type="entry name" value="Hexapep"/>
</dbReference>
<name>A0ABY9ETW1_9PSED</name>
<dbReference type="InterPro" id="IPR029044">
    <property type="entry name" value="Nucleotide-diphossugar_trans"/>
</dbReference>
<keyword evidence="2" id="KW-0997">Cell inner membrane</keyword>
<keyword evidence="10" id="KW-1185">Reference proteome</keyword>
<dbReference type="RefSeq" id="WP_305446423.1">
    <property type="nucleotide sequence ID" value="NZ_CP117454.1"/>
</dbReference>
<evidence type="ECO:0000256" key="5">
    <source>
        <dbReference type="ARBA" id="ARBA00022737"/>
    </source>
</evidence>
<keyword evidence="2" id="KW-0472">Membrane</keyword>
<keyword evidence="5" id="KW-0677">Repeat</keyword>
<dbReference type="Proteomes" id="UP001239418">
    <property type="component" value="Chromosome"/>
</dbReference>
<dbReference type="Pfam" id="PF00535">
    <property type="entry name" value="Glycos_transf_2"/>
    <property type="match status" value="2"/>
</dbReference>
<organism evidence="9 10">
    <name type="scientific">Pseudomonas cucumis</name>
    <dbReference type="NCBI Taxonomy" id="2954082"/>
    <lineage>
        <taxon>Bacteria</taxon>
        <taxon>Pseudomonadati</taxon>
        <taxon>Pseudomonadota</taxon>
        <taxon>Gammaproteobacteria</taxon>
        <taxon>Pseudomonadales</taxon>
        <taxon>Pseudomonadaceae</taxon>
        <taxon>Pseudomonas</taxon>
    </lineage>
</organism>